<accession>A0A9P7FQZ9</accession>
<name>A0A9P7FQZ9_9AGAR</name>
<keyword evidence="3" id="KW-1185">Reference proteome</keyword>
<evidence type="ECO:0000313" key="2">
    <source>
        <dbReference type="EMBL" id="KAG5636729.1"/>
    </source>
</evidence>
<comment type="caution">
    <text evidence="2">The sequence shown here is derived from an EMBL/GenBank/DDBJ whole genome shotgun (WGS) entry which is preliminary data.</text>
</comment>
<organism evidence="2 3">
    <name type="scientific">Sphagnurus paluster</name>
    <dbReference type="NCBI Taxonomy" id="117069"/>
    <lineage>
        <taxon>Eukaryota</taxon>
        <taxon>Fungi</taxon>
        <taxon>Dikarya</taxon>
        <taxon>Basidiomycota</taxon>
        <taxon>Agaricomycotina</taxon>
        <taxon>Agaricomycetes</taxon>
        <taxon>Agaricomycetidae</taxon>
        <taxon>Agaricales</taxon>
        <taxon>Tricholomatineae</taxon>
        <taxon>Lyophyllaceae</taxon>
        <taxon>Sphagnurus</taxon>
    </lineage>
</organism>
<dbReference type="Proteomes" id="UP000717328">
    <property type="component" value="Unassembled WGS sequence"/>
</dbReference>
<reference evidence="2" key="2">
    <citation type="submission" date="2021-10" db="EMBL/GenBank/DDBJ databases">
        <title>Phylogenomics reveals ancestral predisposition of the termite-cultivated fungus Termitomyces towards a domesticated lifestyle.</title>
        <authorList>
            <person name="Auxier B."/>
            <person name="Grum-Grzhimaylo A."/>
            <person name="Cardenas M.E."/>
            <person name="Lodge J.D."/>
            <person name="Laessoe T."/>
            <person name="Pedersen O."/>
            <person name="Smith M.E."/>
            <person name="Kuyper T.W."/>
            <person name="Franco-Molano E.A."/>
            <person name="Baroni T.J."/>
            <person name="Aanen D.K."/>
        </authorList>
    </citation>
    <scope>NUCLEOTIDE SEQUENCE</scope>
    <source>
        <strain evidence="2">D49</strain>
    </source>
</reference>
<dbReference type="InterPro" id="IPR036020">
    <property type="entry name" value="WW_dom_sf"/>
</dbReference>
<dbReference type="SUPFAM" id="SSF51045">
    <property type="entry name" value="WW domain"/>
    <property type="match status" value="1"/>
</dbReference>
<dbReference type="OrthoDB" id="2657661at2759"/>
<evidence type="ECO:0000256" key="1">
    <source>
        <dbReference type="SAM" id="MobiDB-lite"/>
    </source>
</evidence>
<dbReference type="AlphaFoldDB" id="A0A9P7FQZ9"/>
<sequence length="288" mass="33029">MYSCDETKLHNEIEQPVVCTLSQPAVTPSITYSKASSDDISVDVRPPSPSIISDDGADAEPDYIHTRPSPSGDSSTLGSRKGKGDDMTSQLFQISNSSRVSVIPGADILHHGGDLARFRSNQSDSDAVSDFIYPILLKDTLRYKRERKIDTKDVKFELKPYQKLSLGHLPSGWKQFAHPEGQPYFYHAEKRIVTENWLWDEDEMKILNKFIFEIEEFVRTRRLEQPPDTHLFLEWREDSEGQHWCGYYYACASTRSLFWLETHDISGDLDEIKGEISPTHIREPQFLL</sequence>
<reference evidence="2" key="1">
    <citation type="submission" date="2021-02" db="EMBL/GenBank/DDBJ databases">
        <authorList>
            <person name="Nieuwenhuis M."/>
            <person name="Van De Peppel L.J.J."/>
        </authorList>
    </citation>
    <scope>NUCLEOTIDE SEQUENCE</scope>
    <source>
        <strain evidence="2">D49</strain>
    </source>
</reference>
<dbReference type="EMBL" id="JABCKI010005899">
    <property type="protein sequence ID" value="KAG5636729.1"/>
    <property type="molecule type" value="Genomic_DNA"/>
</dbReference>
<dbReference type="Gene3D" id="2.20.70.10">
    <property type="match status" value="1"/>
</dbReference>
<evidence type="ECO:0008006" key="4">
    <source>
        <dbReference type="Google" id="ProtNLM"/>
    </source>
</evidence>
<gene>
    <name evidence="2" type="ORF">H0H81_007058</name>
</gene>
<feature type="region of interest" description="Disordered" evidence="1">
    <location>
        <begin position="32"/>
        <end position="87"/>
    </location>
</feature>
<evidence type="ECO:0000313" key="3">
    <source>
        <dbReference type="Proteomes" id="UP000717328"/>
    </source>
</evidence>
<protein>
    <recommendedName>
        <fullName evidence="4">WW domain-containing protein</fullName>
    </recommendedName>
</protein>
<feature type="compositionally biased region" description="Polar residues" evidence="1">
    <location>
        <begin position="68"/>
        <end position="78"/>
    </location>
</feature>
<proteinExistence type="predicted"/>